<feature type="transmembrane region" description="Helical" evidence="2">
    <location>
        <begin position="30"/>
        <end position="49"/>
    </location>
</feature>
<protein>
    <submittedName>
        <fullName evidence="3">Uncharacterized protein</fullName>
    </submittedName>
</protein>
<gene>
    <name evidence="3" type="ORF">FNK824_LOCUS37476</name>
</gene>
<accession>A0A820D049</accession>
<organism evidence="3 4">
    <name type="scientific">Rotaria sordida</name>
    <dbReference type="NCBI Taxonomy" id="392033"/>
    <lineage>
        <taxon>Eukaryota</taxon>
        <taxon>Metazoa</taxon>
        <taxon>Spiralia</taxon>
        <taxon>Gnathifera</taxon>
        <taxon>Rotifera</taxon>
        <taxon>Eurotatoria</taxon>
        <taxon>Bdelloidea</taxon>
        <taxon>Philodinida</taxon>
        <taxon>Philodinidae</taxon>
        <taxon>Rotaria</taxon>
    </lineage>
</organism>
<feature type="region of interest" description="Disordered" evidence="1">
    <location>
        <begin position="1"/>
        <end position="23"/>
    </location>
</feature>
<feature type="region of interest" description="Disordered" evidence="1">
    <location>
        <begin position="70"/>
        <end position="91"/>
    </location>
</feature>
<dbReference type="Proteomes" id="UP000663874">
    <property type="component" value="Unassembled WGS sequence"/>
</dbReference>
<sequence length="122" mass="13744">AFQGKKAEEKHDQASDPSKAPSERVDEIKYFIQDVIIILFIFSDLFLMLNKNKKMDAIKAGIEKAKETVQGKKAEEEARKASDPTVKPSERVDAAVEYGKAKMKEAEHACKAECHKDKHVCH</sequence>
<keyword evidence="2" id="KW-0812">Transmembrane</keyword>
<keyword evidence="2" id="KW-1133">Transmembrane helix</keyword>
<name>A0A820D049_9BILA</name>
<proteinExistence type="predicted"/>
<feature type="compositionally biased region" description="Basic and acidic residues" evidence="1">
    <location>
        <begin position="1"/>
        <end position="14"/>
    </location>
</feature>
<evidence type="ECO:0000313" key="4">
    <source>
        <dbReference type="Proteomes" id="UP000663874"/>
    </source>
</evidence>
<comment type="caution">
    <text evidence="3">The sequence shown here is derived from an EMBL/GenBank/DDBJ whole genome shotgun (WGS) entry which is preliminary data.</text>
</comment>
<evidence type="ECO:0000256" key="2">
    <source>
        <dbReference type="SAM" id="Phobius"/>
    </source>
</evidence>
<keyword evidence="2" id="KW-0472">Membrane</keyword>
<evidence type="ECO:0000313" key="3">
    <source>
        <dbReference type="EMBL" id="CAF4225975.1"/>
    </source>
</evidence>
<reference evidence="3" key="1">
    <citation type="submission" date="2021-02" db="EMBL/GenBank/DDBJ databases">
        <authorList>
            <person name="Nowell W R."/>
        </authorList>
    </citation>
    <scope>NUCLEOTIDE SEQUENCE</scope>
</reference>
<feature type="non-terminal residue" evidence="3">
    <location>
        <position position="1"/>
    </location>
</feature>
<dbReference type="EMBL" id="CAJOBE010019096">
    <property type="protein sequence ID" value="CAF4225975.1"/>
    <property type="molecule type" value="Genomic_DNA"/>
</dbReference>
<evidence type="ECO:0000256" key="1">
    <source>
        <dbReference type="SAM" id="MobiDB-lite"/>
    </source>
</evidence>
<dbReference type="AlphaFoldDB" id="A0A820D049"/>